<keyword evidence="1" id="KW-1133">Transmembrane helix</keyword>
<name>A0A931GWM0_9BACT</name>
<protein>
    <submittedName>
        <fullName evidence="2">Uncharacterized protein</fullName>
    </submittedName>
</protein>
<keyword evidence="1" id="KW-0472">Membrane</keyword>
<feature type="transmembrane region" description="Helical" evidence="1">
    <location>
        <begin position="70"/>
        <end position="90"/>
    </location>
</feature>
<evidence type="ECO:0000313" key="3">
    <source>
        <dbReference type="Proteomes" id="UP000628448"/>
    </source>
</evidence>
<sequence length="95" mass="10931">MKALRYTTITISIFLSGVLLLTMLDELPTQTFDSREFYETLLYGIIGILYYVIIIIVVSRNKHSGKLAQWLAFIFCMIPVALFITALIFMSRIEC</sequence>
<comment type="caution">
    <text evidence="2">The sequence shown here is derived from an EMBL/GenBank/DDBJ whole genome shotgun (WGS) entry which is preliminary data.</text>
</comment>
<evidence type="ECO:0000313" key="2">
    <source>
        <dbReference type="EMBL" id="MBG9376513.1"/>
    </source>
</evidence>
<reference evidence="2" key="1">
    <citation type="submission" date="2020-11" db="EMBL/GenBank/DDBJ databases">
        <title>Bacterial whole genome sequence for Panacibacter sp. DH6.</title>
        <authorList>
            <person name="Le V."/>
            <person name="Ko S."/>
            <person name="Ahn C.-Y."/>
            <person name="Oh H.-M."/>
        </authorList>
    </citation>
    <scope>NUCLEOTIDE SEQUENCE</scope>
    <source>
        <strain evidence="2">DH6</strain>
    </source>
</reference>
<dbReference type="EMBL" id="JADWYR010000001">
    <property type="protein sequence ID" value="MBG9376513.1"/>
    <property type="molecule type" value="Genomic_DNA"/>
</dbReference>
<dbReference type="AlphaFoldDB" id="A0A931GWM0"/>
<gene>
    <name evidence="2" type="ORF">I5907_09730</name>
</gene>
<evidence type="ECO:0000256" key="1">
    <source>
        <dbReference type="SAM" id="Phobius"/>
    </source>
</evidence>
<organism evidence="2 3">
    <name type="scientific">Panacibacter microcysteis</name>
    <dbReference type="NCBI Taxonomy" id="2793269"/>
    <lineage>
        <taxon>Bacteria</taxon>
        <taxon>Pseudomonadati</taxon>
        <taxon>Bacteroidota</taxon>
        <taxon>Chitinophagia</taxon>
        <taxon>Chitinophagales</taxon>
        <taxon>Chitinophagaceae</taxon>
        <taxon>Panacibacter</taxon>
    </lineage>
</organism>
<dbReference type="Proteomes" id="UP000628448">
    <property type="component" value="Unassembled WGS sequence"/>
</dbReference>
<keyword evidence="3" id="KW-1185">Reference proteome</keyword>
<feature type="transmembrane region" description="Helical" evidence="1">
    <location>
        <begin position="40"/>
        <end position="58"/>
    </location>
</feature>
<keyword evidence="1" id="KW-0812">Transmembrane</keyword>
<proteinExistence type="predicted"/>
<accession>A0A931GWM0</accession>
<dbReference type="RefSeq" id="WP_196990521.1">
    <property type="nucleotide sequence ID" value="NZ_JADWYR010000001.1"/>
</dbReference>